<dbReference type="AlphaFoldDB" id="A0A8J3R811"/>
<accession>A0A8J3R811</accession>
<organism evidence="1 2">
    <name type="scientific">Sphaerimonospora thailandensis</name>
    <dbReference type="NCBI Taxonomy" id="795644"/>
    <lineage>
        <taxon>Bacteria</taxon>
        <taxon>Bacillati</taxon>
        <taxon>Actinomycetota</taxon>
        <taxon>Actinomycetes</taxon>
        <taxon>Streptosporangiales</taxon>
        <taxon>Streptosporangiaceae</taxon>
        <taxon>Sphaerimonospora</taxon>
    </lineage>
</organism>
<dbReference type="Proteomes" id="UP000610966">
    <property type="component" value="Unassembled WGS sequence"/>
</dbReference>
<dbReference type="EMBL" id="BOOG01000015">
    <property type="protein sequence ID" value="GIH69471.1"/>
    <property type="molecule type" value="Genomic_DNA"/>
</dbReference>
<evidence type="ECO:0000313" key="1">
    <source>
        <dbReference type="EMBL" id="GIH69471.1"/>
    </source>
</evidence>
<dbReference type="RefSeq" id="WP_204014112.1">
    <property type="nucleotide sequence ID" value="NZ_BOOG01000015.1"/>
</dbReference>
<protein>
    <submittedName>
        <fullName evidence="1">Uncharacterized protein</fullName>
    </submittedName>
</protein>
<evidence type="ECO:0000313" key="2">
    <source>
        <dbReference type="Proteomes" id="UP000610966"/>
    </source>
</evidence>
<reference evidence="1" key="1">
    <citation type="submission" date="2021-01" db="EMBL/GenBank/DDBJ databases">
        <title>Whole genome shotgun sequence of Sphaerimonospora thailandensis NBRC 107569.</title>
        <authorList>
            <person name="Komaki H."/>
            <person name="Tamura T."/>
        </authorList>
    </citation>
    <scope>NUCLEOTIDE SEQUENCE</scope>
    <source>
        <strain evidence="1">NBRC 107569</strain>
    </source>
</reference>
<gene>
    <name evidence="1" type="ORF">Mth01_17240</name>
</gene>
<comment type="caution">
    <text evidence="1">The sequence shown here is derived from an EMBL/GenBank/DDBJ whole genome shotgun (WGS) entry which is preliminary data.</text>
</comment>
<keyword evidence="2" id="KW-1185">Reference proteome</keyword>
<proteinExistence type="predicted"/>
<sequence>MCDHPPDDRTAYLGISIRNPDGTTHTRTWHVCPIGADEFAATLGPHLSESIATAEAKAATRQAYLATPGIVRIGGDLG</sequence>
<name>A0A8J3R811_9ACTN</name>